<organism evidence="3 4">
    <name type="scientific">Monodelphis domestica</name>
    <name type="common">Gray short-tailed opossum</name>
    <dbReference type="NCBI Taxonomy" id="13616"/>
    <lineage>
        <taxon>Eukaryota</taxon>
        <taxon>Metazoa</taxon>
        <taxon>Chordata</taxon>
        <taxon>Craniata</taxon>
        <taxon>Vertebrata</taxon>
        <taxon>Euteleostomi</taxon>
        <taxon>Mammalia</taxon>
        <taxon>Metatheria</taxon>
        <taxon>Didelphimorphia</taxon>
        <taxon>Didelphidae</taxon>
        <taxon>Monodelphis</taxon>
    </lineage>
</organism>
<dbReference type="OrthoDB" id="408631at2759"/>
<dbReference type="GO" id="GO:0051082">
    <property type="term" value="F:unfolded protein binding"/>
    <property type="evidence" value="ECO:0000318"/>
    <property type="project" value="GO_Central"/>
</dbReference>
<protein>
    <recommendedName>
        <fullName evidence="1">Vacuolar ATPase assembly protein VMA22</fullName>
    </recommendedName>
</protein>
<dbReference type="PANTHER" id="PTHR31996:SF2">
    <property type="entry name" value="COILED-COIL DOMAIN-CONTAINING PROTEIN 115"/>
    <property type="match status" value="1"/>
</dbReference>
<dbReference type="InParanoid" id="F7GHS8"/>
<dbReference type="GeneID" id="100018104"/>
<gene>
    <name evidence="3" type="primary">CCDC115</name>
</gene>
<name>F7GHS8_MONDO</name>
<sequence length="221" mass="24145">MGRSRQRRAKRPGRAEAPRGHGGPASGAAALGALPTLNAELDALLLQLLLDLEHLEGKRAALNARVEEGWLSLSKSRYAMGVKAVGPLQYGSSMAALFRVGISEPEPGRPEFQVMFTDPKEAQGLMEPKAEVPFPPVRRRRTQPQPTCPEPAPLALPKRDPLTWFGILVPQSLRQAQGSFRAALLMAGEVAGLQSRIEWGRGQIQILLQEKRKLLDQLKVA</sequence>
<dbReference type="eggNOG" id="ENOG502S392">
    <property type="taxonomic scope" value="Eukaryota"/>
</dbReference>
<dbReference type="GeneTree" id="ENSGT00390000012929"/>
<dbReference type="Pfam" id="PF21730">
    <property type="entry name" value="Vma22_CCDC115"/>
    <property type="match status" value="1"/>
</dbReference>
<proteinExistence type="predicted"/>
<evidence type="ECO:0000313" key="3">
    <source>
        <dbReference type="Ensembl" id="ENSMODP00000013264.2"/>
    </source>
</evidence>
<dbReference type="FunCoup" id="F7GHS8">
    <property type="interactions" value="1739"/>
</dbReference>
<dbReference type="Ensembl" id="ENSMODT00000013506.3">
    <property type="protein sequence ID" value="ENSMODP00000013264.2"/>
    <property type="gene ID" value="ENSMODG00000010588.3"/>
</dbReference>
<dbReference type="CTD" id="84317"/>
<evidence type="ECO:0000256" key="1">
    <source>
        <dbReference type="ARBA" id="ARBA00093634"/>
    </source>
</evidence>
<dbReference type="OMA" id="YFMDQLE"/>
<dbReference type="Proteomes" id="UP000002280">
    <property type="component" value="Chromosome X"/>
</dbReference>
<dbReference type="HOGENOM" id="CLU_107415_0_0_1"/>
<dbReference type="AlphaFoldDB" id="F7GHS8"/>
<reference evidence="3 4" key="1">
    <citation type="journal article" date="2007" name="Nature">
        <title>Genome of the marsupial Monodelphis domestica reveals innovation in non-coding sequences.</title>
        <authorList>
            <person name="Mikkelsen T.S."/>
            <person name="Wakefield M.J."/>
            <person name="Aken B."/>
            <person name="Amemiya C.T."/>
            <person name="Chang J.L."/>
            <person name="Duke S."/>
            <person name="Garber M."/>
            <person name="Gentles A.J."/>
            <person name="Goodstadt L."/>
            <person name="Heger A."/>
            <person name="Jurka J."/>
            <person name="Kamal M."/>
            <person name="Mauceli E."/>
            <person name="Searle S.M."/>
            <person name="Sharpe T."/>
            <person name="Baker M.L."/>
            <person name="Batzer M.A."/>
            <person name="Benos P.V."/>
            <person name="Belov K."/>
            <person name="Clamp M."/>
            <person name="Cook A."/>
            <person name="Cuff J."/>
            <person name="Das R."/>
            <person name="Davidow L."/>
            <person name="Deakin J.E."/>
            <person name="Fazzari M.J."/>
            <person name="Glass J.L."/>
            <person name="Grabherr M."/>
            <person name="Greally J.M."/>
            <person name="Gu W."/>
            <person name="Hore T.A."/>
            <person name="Huttley G.A."/>
            <person name="Kleber M."/>
            <person name="Jirtle R.L."/>
            <person name="Koina E."/>
            <person name="Lee J.T."/>
            <person name="Mahony S."/>
            <person name="Marra M.A."/>
            <person name="Miller R.D."/>
            <person name="Nicholls R.D."/>
            <person name="Oda M."/>
            <person name="Papenfuss A.T."/>
            <person name="Parra Z.E."/>
            <person name="Pollock D.D."/>
            <person name="Ray D.A."/>
            <person name="Schein J.E."/>
            <person name="Speed T.P."/>
            <person name="Thompson K."/>
            <person name="VandeBerg J.L."/>
            <person name="Wade C.M."/>
            <person name="Walker J.A."/>
            <person name="Waters P.D."/>
            <person name="Webber C."/>
            <person name="Weidman J.R."/>
            <person name="Xie X."/>
            <person name="Zody M.C."/>
            <person name="Baldwin J."/>
            <person name="Abdouelleil A."/>
            <person name="Abdulkadir J."/>
            <person name="Abebe A."/>
            <person name="Abera B."/>
            <person name="Abreu J."/>
            <person name="Acer S.C."/>
            <person name="Aftuck L."/>
            <person name="Alexander A."/>
            <person name="An P."/>
            <person name="Anderson E."/>
            <person name="Anderson S."/>
            <person name="Arachi H."/>
            <person name="Azer M."/>
            <person name="Bachantsang P."/>
            <person name="Barry A."/>
            <person name="Bayul T."/>
            <person name="Berlin A."/>
            <person name="Bessette D."/>
            <person name="Bloom T."/>
            <person name="Bloom T."/>
            <person name="Boguslavskiy L."/>
            <person name="Bonnet C."/>
            <person name="Boukhgalter B."/>
            <person name="Bourzgui I."/>
            <person name="Brown A."/>
            <person name="Cahill P."/>
            <person name="Channer S."/>
            <person name="Cheshatsang Y."/>
            <person name="Chuda L."/>
            <person name="Citroen M."/>
            <person name="Collymore A."/>
            <person name="Cooke P."/>
            <person name="Costello M."/>
            <person name="D'Aco K."/>
            <person name="Daza R."/>
            <person name="De Haan G."/>
            <person name="DeGray S."/>
            <person name="DeMaso C."/>
            <person name="Dhargay N."/>
            <person name="Dooley K."/>
            <person name="Dooley E."/>
            <person name="Doricent M."/>
            <person name="Dorje P."/>
            <person name="Dorjee K."/>
            <person name="Dupes A."/>
            <person name="Elong R."/>
            <person name="Falk J."/>
            <person name="Farina A."/>
            <person name="Faro S."/>
            <person name="Ferguson D."/>
            <person name="Fisher S."/>
            <person name="Foley C.D."/>
            <person name="Franke A."/>
            <person name="Friedrich D."/>
            <person name="Gadbois L."/>
            <person name="Gearin G."/>
            <person name="Gearin C.R."/>
            <person name="Giannoukos G."/>
            <person name="Goode T."/>
            <person name="Graham J."/>
            <person name="Grandbois E."/>
            <person name="Grewal S."/>
            <person name="Gyaltsen K."/>
            <person name="Hafez N."/>
            <person name="Hagos B."/>
            <person name="Hall J."/>
            <person name="Henson C."/>
            <person name="Hollinger A."/>
            <person name="Honan T."/>
            <person name="Huard M.D."/>
            <person name="Hughes L."/>
            <person name="Hurhula B."/>
            <person name="Husby M.E."/>
            <person name="Kamat A."/>
            <person name="Kanga B."/>
            <person name="Kashin S."/>
            <person name="Khazanovich D."/>
            <person name="Kisner P."/>
            <person name="Lance K."/>
            <person name="Lara M."/>
            <person name="Lee W."/>
            <person name="Lennon N."/>
            <person name="Letendre F."/>
            <person name="LeVine R."/>
            <person name="Lipovsky A."/>
            <person name="Liu X."/>
            <person name="Liu J."/>
            <person name="Liu S."/>
            <person name="Lokyitsang T."/>
            <person name="Lokyitsang Y."/>
            <person name="Lubonja R."/>
            <person name="Lui A."/>
            <person name="MacDonald P."/>
            <person name="Magnisalis V."/>
            <person name="Maru K."/>
            <person name="Matthews C."/>
            <person name="McCusker W."/>
            <person name="McDonough S."/>
            <person name="Mehta T."/>
            <person name="Meldrim J."/>
            <person name="Meneus L."/>
            <person name="Mihai O."/>
            <person name="Mihalev A."/>
            <person name="Mihova T."/>
            <person name="Mittelman R."/>
            <person name="Mlenga V."/>
            <person name="Montmayeur A."/>
            <person name="Mulrain L."/>
            <person name="Navidi A."/>
            <person name="Naylor J."/>
            <person name="Negash T."/>
            <person name="Nguyen T."/>
            <person name="Nguyen N."/>
            <person name="Nicol R."/>
            <person name="Norbu C."/>
            <person name="Norbu N."/>
            <person name="Novod N."/>
            <person name="O'Neill B."/>
            <person name="Osman S."/>
            <person name="Markiewicz E."/>
            <person name="Oyono O.L."/>
            <person name="Patti C."/>
            <person name="Phunkhang P."/>
            <person name="Pierre F."/>
            <person name="Priest M."/>
            <person name="Raghuraman S."/>
            <person name="Rege F."/>
            <person name="Reyes R."/>
            <person name="Rise C."/>
            <person name="Rogov P."/>
            <person name="Ross K."/>
            <person name="Ryan E."/>
            <person name="Settipalli S."/>
            <person name="Shea T."/>
            <person name="Sherpa N."/>
            <person name="Shi L."/>
            <person name="Shih D."/>
            <person name="Sparrow T."/>
            <person name="Spaulding J."/>
            <person name="Stalker J."/>
            <person name="Stange-Thomann N."/>
            <person name="Stavropoulos S."/>
            <person name="Stone C."/>
            <person name="Strader C."/>
            <person name="Tesfaye S."/>
            <person name="Thomson T."/>
            <person name="Thoulutsang Y."/>
            <person name="Thoulutsang D."/>
            <person name="Topham K."/>
            <person name="Topping I."/>
            <person name="Tsamla T."/>
            <person name="Vassiliev H."/>
            <person name="Vo A."/>
            <person name="Wangchuk T."/>
            <person name="Wangdi T."/>
            <person name="Weiand M."/>
            <person name="Wilkinson J."/>
            <person name="Wilson A."/>
            <person name="Yadav S."/>
            <person name="Young G."/>
            <person name="Yu Q."/>
            <person name="Zembek L."/>
            <person name="Zhong D."/>
            <person name="Zimmer A."/>
            <person name="Zwirko Z."/>
            <person name="Jaffe D.B."/>
            <person name="Alvarez P."/>
            <person name="Brockman W."/>
            <person name="Butler J."/>
            <person name="Chin C."/>
            <person name="Gnerre S."/>
            <person name="MacCallum I."/>
            <person name="Graves J.A."/>
            <person name="Ponting C.P."/>
            <person name="Breen M."/>
            <person name="Samollow P.B."/>
            <person name="Lander E.S."/>
            <person name="Lindblad-Toh K."/>
        </authorList>
    </citation>
    <scope>NUCLEOTIDE SEQUENCE [LARGE SCALE GENOMIC DNA]</scope>
</reference>
<dbReference type="Bgee" id="ENSMODG00000010588">
    <property type="expression patterns" value="Expressed in lung and 18 other cell types or tissues"/>
</dbReference>
<evidence type="ECO:0000313" key="4">
    <source>
        <dbReference type="Proteomes" id="UP000002280"/>
    </source>
</evidence>
<dbReference type="STRING" id="13616.ENSMODP00000013264"/>
<reference evidence="3" key="2">
    <citation type="submission" date="2025-08" db="UniProtKB">
        <authorList>
            <consortium name="Ensembl"/>
        </authorList>
    </citation>
    <scope>IDENTIFICATION</scope>
</reference>
<feature type="region of interest" description="Disordered" evidence="2">
    <location>
        <begin position="1"/>
        <end position="27"/>
    </location>
</feature>
<dbReference type="PANTHER" id="PTHR31996">
    <property type="entry name" value="COILED-COIL DOMAIN-CONTAINING PROTEIN 115"/>
    <property type="match status" value="1"/>
</dbReference>
<dbReference type="RefSeq" id="XP_007507714.1">
    <property type="nucleotide sequence ID" value="XM_007507652.3"/>
</dbReference>
<keyword evidence="4" id="KW-1185">Reference proteome</keyword>
<accession>F7GHS8</accession>
<dbReference type="GO" id="GO:0070072">
    <property type="term" value="P:vacuolar proton-transporting V-type ATPase complex assembly"/>
    <property type="evidence" value="ECO:0007669"/>
    <property type="project" value="InterPro"/>
</dbReference>
<dbReference type="KEGG" id="mdo:100018104"/>
<reference evidence="3" key="3">
    <citation type="submission" date="2025-09" db="UniProtKB">
        <authorList>
            <consortium name="Ensembl"/>
        </authorList>
    </citation>
    <scope>IDENTIFICATION</scope>
</reference>
<evidence type="ECO:0000256" key="2">
    <source>
        <dbReference type="SAM" id="MobiDB-lite"/>
    </source>
</evidence>
<dbReference type="InterPro" id="IPR040357">
    <property type="entry name" value="Vma22/CCDC115"/>
</dbReference>
<feature type="region of interest" description="Disordered" evidence="2">
    <location>
        <begin position="136"/>
        <end position="155"/>
    </location>
</feature>
<feature type="compositionally biased region" description="Basic residues" evidence="2">
    <location>
        <begin position="1"/>
        <end position="12"/>
    </location>
</feature>